<dbReference type="Pfam" id="PF04796">
    <property type="entry name" value="RepA_C"/>
    <property type="match status" value="1"/>
</dbReference>
<dbReference type="KEGG" id="chn:A605_14197"/>
<keyword evidence="1" id="KW-0614">Plasmid</keyword>
<gene>
    <name evidence="1" type="ORF">A605_14197</name>
</gene>
<dbReference type="PATRIC" id="fig|1121362.3.peg.2859"/>
<evidence type="ECO:0000313" key="1">
    <source>
        <dbReference type="EMBL" id="AGF73811.1"/>
    </source>
</evidence>
<keyword evidence="2" id="KW-1185">Reference proteome</keyword>
<dbReference type="OrthoDB" id="1524783at2"/>
<dbReference type="EMBL" id="CP003698">
    <property type="protein sequence ID" value="AGF73811.1"/>
    <property type="molecule type" value="Genomic_DNA"/>
</dbReference>
<organism evidence="1 2">
    <name type="scientific">Corynebacterium halotolerans YIM 70093 = DSM 44683</name>
    <dbReference type="NCBI Taxonomy" id="1121362"/>
    <lineage>
        <taxon>Bacteria</taxon>
        <taxon>Bacillati</taxon>
        <taxon>Actinomycetota</taxon>
        <taxon>Actinomycetes</taxon>
        <taxon>Mycobacteriales</taxon>
        <taxon>Corynebacteriaceae</taxon>
        <taxon>Corynebacterium</taxon>
    </lineage>
</organism>
<dbReference type="eggNOG" id="ENOG502ZB3T">
    <property type="taxonomic scope" value="Bacteria"/>
</dbReference>
<dbReference type="HOGENOM" id="CLU_051492_1_0_11"/>
<geneLocation type="plasmid" evidence="1 2">
    <name>pCha1</name>
</geneLocation>
<proteinExistence type="predicted"/>
<dbReference type="RefSeq" id="WP_015402225.1">
    <property type="nucleotide sequence ID" value="NC_020303.1"/>
</dbReference>
<sequence length="305" mass="34732">MGDHTLTRDDSGNPGEIEQTEQAVGYISRWFVQALFPYRKTDELVRQIQSGRDRVTVMSANGLPYGKYPRLIMAAIITTAVQRAGQVELGLMTPEEARRIPLGRSLDGFLATIGIASRGTGGARGNRTLIREQMRRLTSSIITVQKIYETRDQGATAPVAKRWDLWFDPAHPEQETITESYIELTEEFWEQINRAPIPIDLDILKALGRPRAMDLYVWISLKKYWLNKRPEKTFTFAWGDLTDQFSPKELKTTDDRMNFRKELRKALSDVAKLWPDVGVEATADGLLVHEGQPSVKIRTARQLEQ</sequence>
<dbReference type="AlphaFoldDB" id="M1PAV6"/>
<name>M1PAV6_9CORY</name>
<evidence type="ECO:0000313" key="2">
    <source>
        <dbReference type="Proteomes" id="UP000011723"/>
    </source>
</evidence>
<protein>
    <submittedName>
        <fullName evidence="1">RepW</fullName>
    </submittedName>
</protein>
<dbReference type="Proteomes" id="UP000011723">
    <property type="component" value="Plasmid pCha1"/>
</dbReference>
<reference evidence="1 2" key="1">
    <citation type="journal article" date="2012" name="Stand. Genomic Sci.">
        <title>Genome sequence of the halotolerant bacterium Corynebacterium halotolerans type strain YIM 70093(T) (= DSM 44683(T)).</title>
        <authorList>
            <person name="Ruckert C."/>
            <person name="Albersmeier A."/>
            <person name="Al-Dilaimi A."/>
            <person name="Niehaus K."/>
            <person name="Szczepanowski R."/>
            <person name="Kalinowski J."/>
        </authorList>
    </citation>
    <scope>NUCLEOTIDE SEQUENCE [LARGE SCALE GENOMIC DNA]</scope>
    <source>
        <strain evidence="1">DSM 44683</strain>
        <plasmid evidence="2">Plasmid pCha1</plasmid>
    </source>
</reference>
<dbReference type="InterPro" id="IPR006881">
    <property type="entry name" value="RepA_C"/>
</dbReference>
<accession>M1PAV6</accession>